<proteinExistence type="inferred from homology"/>
<dbReference type="HAMAP" id="MF_00473">
    <property type="entry name" value="G6P_isomerase"/>
    <property type="match status" value="1"/>
</dbReference>
<keyword evidence="7" id="KW-0963">Cytoplasm</keyword>
<dbReference type="Gene3D" id="1.10.1390.10">
    <property type="match status" value="1"/>
</dbReference>
<dbReference type="GO" id="GO:0005829">
    <property type="term" value="C:cytosol"/>
    <property type="evidence" value="ECO:0007669"/>
    <property type="project" value="TreeGrafter"/>
</dbReference>
<dbReference type="HOGENOM" id="CLU_017947_3_1_7"/>
<organism evidence="9 10">
    <name type="scientific">Desulfohalobium retbaense (strain ATCC 49708 / DSM 5692 / JCM 16813 / HR100)</name>
    <dbReference type="NCBI Taxonomy" id="485915"/>
    <lineage>
        <taxon>Bacteria</taxon>
        <taxon>Pseudomonadati</taxon>
        <taxon>Thermodesulfobacteriota</taxon>
        <taxon>Desulfovibrionia</taxon>
        <taxon>Desulfovibrionales</taxon>
        <taxon>Desulfohalobiaceae</taxon>
        <taxon>Desulfohalobium</taxon>
    </lineage>
</organism>
<evidence type="ECO:0000256" key="4">
    <source>
        <dbReference type="ARBA" id="ARBA00023152"/>
    </source>
</evidence>
<comment type="similarity">
    <text evidence="2 7 8">Belongs to the GPI family.</text>
</comment>
<dbReference type="CDD" id="cd05015">
    <property type="entry name" value="SIS_PGI_1"/>
    <property type="match status" value="1"/>
</dbReference>
<dbReference type="RefSeq" id="WP_015752910.1">
    <property type="nucleotide sequence ID" value="NC_013223.1"/>
</dbReference>
<evidence type="ECO:0000313" key="9">
    <source>
        <dbReference type="EMBL" id="ACV69776.1"/>
    </source>
</evidence>
<dbReference type="EC" id="5.3.1.9" evidence="7"/>
<keyword evidence="10" id="KW-1185">Reference proteome</keyword>
<dbReference type="SUPFAM" id="SSF53697">
    <property type="entry name" value="SIS domain"/>
    <property type="match status" value="1"/>
</dbReference>
<evidence type="ECO:0000256" key="5">
    <source>
        <dbReference type="ARBA" id="ARBA00023235"/>
    </source>
</evidence>
<comment type="pathway">
    <text evidence="7">Carbohydrate biosynthesis; gluconeogenesis.</text>
</comment>
<feature type="active site" evidence="7">
    <location>
        <position position="512"/>
    </location>
</feature>
<dbReference type="EMBL" id="CP001734">
    <property type="protein sequence ID" value="ACV69776.1"/>
    <property type="molecule type" value="Genomic_DNA"/>
</dbReference>
<dbReference type="UniPathway" id="UPA00138"/>
<dbReference type="PANTHER" id="PTHR11469">
    <property type="entry name" value="GLUCOSE-6-PHOSPHATE ISOMERASE"/>
    <property type="match status" value="1"/>
</dbReference>
<dbReference type="PRINTS" id="PR00662">
    <property type="entry name" value="G6PISOMERASE"/>
</dbReference>
<dbReference type="UniPathway" id="UPA00109">
    <property type="reaction ID" value="UER00181"/>
</dbReference>
<reference evidence="10" key="1">
    <citation type="submission" date="2009-09" db="EMBL/GenBank/DDBJ databases">
        <title>The complete chromosome of Desulfohalobium retbaense DSM 5692.</title>
        <authorList>
            <consortium name="US DOE Joint Genome Institute (JGI-PGF)"/>
            <person name="Lucas S."/>
            <person name="Copeland A."/>
            <person name="Lapidus A."/>
            <person name="Glavina del Rio T."/>
            <person name="Dalin E."/>
            <person name="Tice H."/>
            <person name="Bruce D."/>
            <person name="Goodwin L."/>
            <person name="Pitluck S."/>
            <person name="Kyrpides N."/>
            <person name="Mavromatis K."/>
            <person name="Ivanova N."/>
            <person name="Mikhailova N."/>
            <person name="Munk A.C."/>
            <person name="Brettin T."/>
            <person name="Detter J.C."/>
            <person name="Han C."/>
            <person name="Tapia R."/>
            <person name="Larimer F."/>
            <person name="Land M."/>
            <person name="Hauser L."/>
            <person name="Markowitz V."/>
            <person name="Cheng J.-F."/>
            <person name="Hugenholtz P."/>
            <person name="Woyke T."/>
            <person name="Wu D."/>
            <person name="Spring S."/>
            <person name="Klenk H.-P."/>
            <person name="Eisen J.A."/>
        </authorList>
    </citation>
    <scope>NUCLEOTIDE SEQUENCE [LARGE SCALE GENOMIC DNA]</scope>
    <source>
        <strain evidence="10">DSM 5692</strain>
    </source>
</reference>
<evidence type="ECO:0000256" key="8">
    <source>
        <dbReference type="RuleBase" id="RU000612"/>
    </source>
</evidence>
<dbReference type="InterPro" id="IPR035482">
    <property type="entry name" value="SIS_PGI_2"/>
</dbReference>
<dbReference type="GO" id="GO:0004347">
    <property type="term" value="F:glucose-6-phosphate isomerase activity"/>
    <property type="evidence" value="ECO:0007669"/>
    <property type="project" value="UniProtKB-UniRule"/>
</dbReference>
<dbReference type="PROSITE" id="PS51463">
    <property type="entry name" value="P_GLUCOSE_ISOMERASE_3"/>
    <property type="match status" value="1"/>
</dbReference>
<dbReference type="GO" id="GO:0006096">
    <property type="term" value="P:glycolytic process"/>
    <property type="evidence" value="ECO:0007669"/>
    <property type="project" value="UniProtKB-UniRule"/>
</dbReference>
<dbReference type="InterPro" id="IPR001672">
    <property type="entry name" value="G6P_Isomerase"/>
</dbReference>
<dbReference type="eggNOG" id="COG0166">
    <property type="taxonomic scope" value="Bacteria"/>
</dbReference>
<dbReference type="Gene3D" id="3.40.50.10490">
    <property type="entry name" value="Glucose-6-phosphate isomerase like protein, domain 1"/>
    <property type="match status" value="2"/>
</dbReference>
<dbReference type="GO" id="GO:0006094">
    <property type="term" value="P:gluconeogenesis"/>
    <property type="evidence" value="ECO:0007669"/>
    <property type="project" value="UniProtKB-UniRule"/>
</dbReference>
<feature type="active site" description="Proton donor" evidence="7">
    <location>
        <position position="353"/>
    </location>
</feature>
<accession>C8X5S9</accession>
<dbReference type="FunFam" id="1.10.1390.10:FF:000001">
    <property type="entry name" value="Glucose-6-phosphate isomerase"/>
    <property type="match status" value="1"/>
</dbReference>
<keyword evidence="5 7" id="KW-0413">Isomerase</keyword>
<comment type="catalytic activity">
    <reaction evidence="6 7 8">
        <text>alpha-D-glucose 6-phosphate = beta-D-fructose 6-phosphate</text>
        <dbReference type="Rhea" id="RHEA:11816"/>
        <dbReference type="ChEBI" id="CHEBI:57634"/>
        <dbReference type="ChEBI" id="CHEBI:58225"/>
        <dbReference type="EC" id="5.3.1.9"/>
    </reaction>
</comment>
<feature type="active site" evidence="7">
    <location>
        <position position="384"/>
    </location>
</feature>
<evidence type="ECO:0000256" key="7">
    <source>
        <dbReference type="HAMAP-Rule" id="MF_00473"/>
    </source>
</evidence>
<evidence type="ECO:0000256" key="3">
    <source>
        <dbReference type="ARBA" id="ARBA00022432"/>
    </source>
</evidence>
<dbReference type="CDD" id="cd05016">
    <property type="entry name" value="SIS_PGI_2"/>
    <property type="match status" value="1"/>
</dbReference>
<dbReference type="PROSITE" id="PS00174">
    <property type="entry name" value="P_GLUCOSE_ISOMERASE_2"/>
    <property type="match status" value="1"/>
</dbReference>
<sequence>MAKASALSAWHQLSAHFEDMRHVHMRHLFAEDPDRFPRFTVQAGDLFLDYSKNRLTESTRNLLVSLAREAGVREKRDALFAGSRINVTEDRAVLHPALRHAPGEAYLVDGEDVTRDVDGELEKMAVFVDAVRQGQWTGYTGKPVHNVVNLGIGGSDLGPRMVCQALRPYGHERLKVHFVSNVDGTHLQTTLEGLDPETTLFIVASKSFTTQETLVNAASARRWLVDHYGDHAAVAHHFVALSTNTEAVREFGIATQNMFAFWDWVGGRYSLWSAIGLSIALFIGMERFHDLLHGAQRMDRHFRQAPLAGNMPVIMALLGIWYTDFFGAGTQAVLPYDQSLSLLPRYLQQLDMESNGKRVTVDGEVVEYSTGPIVWGEAGTDGQHAFYQLIHQGTHLVPCDFIAPARSHHGWDDHHQILLANFLAQPEALMVGRTVAEAQSQLEAQGLAAERAAELALHKTFPGNIPSNALIFEQLTPVTLGALIALYEHKVFVQGAIWNINSFDQMGVELGKQLAKTILPELTGAAPLQDHDASTTGLLTRLQRLRASKRS</sequence>
<keyword evidence="4 7" id="KW-0324">Glycolysis</keyword>
<dbReference type="AlphaFoldDB" id="C8X5S9"/>
<comment type="subcellular location">
    <subcellularLocation>
        <location evidence="7">Cytoplasm</location>
    </subcellularLocation>
</comment>
<dbReference type="STRING" id="485915.Dret_2494"/>
<name>C8X5S9_DESRD</name>
<reference evidence="9 10" key="2">
    <citation type="journal article" date="2010" name="Stand. Genomic Sci.">
        <title>Complete genome sequence of Desulfohalobium retbaense type strain (HR(100)).</title>
        <authorList>
            <person name="Spring S."/>
            <person name="Nolan M."/>
            <person name="Lapidus A."/>
            <person name="Glavina Del Rio T."/>
            <person name="Copeland A."/>
            <person name="Tice H."/>
            <person name="Cheng J.F."/>
            <person name="Lucas S."/>
            <person name="Land M."/>
            <person name="Chen F."/>
            <person name="Bruce D."/>
            <person name="Goodwin L."/>
            <person name="Pitluck S."/>
            <person name="Ivanova N."/>
            <person name="Mavromatis K."/>
            <person name="Mikhailova N."/>
            <person name="Pati A."/>
            <person name="Chen A."/>
            <person name="Palaniappan K."/>
            <person name="Hauser L."/>
            <person name="Chang Y.J."/>
            <person name="Jeffries C.D."/>
            <person name="Munk C."/>
            <person name="Kiss H."/>
            <person name="Chain P."/>
            <person name="Han C."/>
            <person name="Brettin T."/>
            <person name="Detter J.C."/>
            <person name="Schuler E."/>
            <person name="Goker M."/>
            <person name="Rohde M."/>
            <person name="Bristow J."/>
            <person name="Eisen J.A."/>
            <person name="Markowitz V."/>
            <person name="Hugenholtz P."/>
            <person name="Kyrpides N.C."/>
            <person name="Klenk H.P."/>
        </authorList>
    </citation>
    <scope>NUCLEOTIDE SEQUENCE [LARGE SCALE GENOMIC DNA]</scope>
    <source>
        <strain evidence="9 10">DSM 5692</strain>
    </source>
</reference>
<comment type="pathway">
    <text evidence="1 7 8">Carbohydrate degradation; glycolysis; D-glyceraldehyde 3-phosphate and glycerone phosphate from D-glucose: step 2/4.</text>
</comment>
<dbReference type="GO" id="GO:0048029">
    <property type="term" value="F:monosaccharide binding"/>
    <property type="evidence" value="ECO:0007669"/>
    <property type="project" value="TreeGrafter"/>
</dbReference>
<dbReference type="InterPro" id="IPR046348">
    <property type="entry name" value="SIS_dom_sf"/>
</dbReference>
<dbReference type="GO" id="GO:0051156">
    <property type="term" value="P:glucose 6-phosphate metabolic process"/>
    <property type="evidence" value="ECO:0007669"/>
    <property type="project" value="TreeGrafter"/>
</dbReference>
<dbReference type="Pfam" id="PF00342">
    <property type="entry name" value="PGI"/>
    <property type="match status" value="1"/>
</dbReference>
<evidence type="ECO:0000256" key="6">
    <source>
        <dbReference type="ARBA" id="ARBA00029321"/>
    </source>
</evidence>
<dbReference type="InterPro" id="IPR035476">
    <property type="entry name" value="SIS_PGI_1"/>
</dbReference>
<dbReference type="GO" id="GO:0097367">
    <property type="term" value="F:carbohydrate derivative binding"/>
    <property type="evidence" value="ECO:0007669"/>
    <property type="project" value="InterPro"/>
</dbReference>
<keyword evidence="3 7" id="KW-0312">Gluconeogenesis</keyword>
<evidence type="ECO:0000256" key="1">
    <source>
        <dbReference type="ARBA" id="ARBA00004926"/>
    </source>
</evidence>
<dbReference type="Proteomes" id="UP000001052">
    <property type="component" value="Chromosome"/>
</dbReference>
<comment type="function">
    <text evidence="7">Catalyzes the reversible isomerization of glucose-6-phosphate to fructose-6-phosphate.</text>
</comment>
<dbReference type="FunFam" id="3.40.50.10490:FF:000004">
    <property type="entry name" value="Glucose-6-phosphate isomerase"/>
    <property type="match status" value="1"/>
</dbReference>
<dbReference type="NCBIfam" id="NF001211">
    <property type="entry name" value="PRK00179.1"/>
    <property type="match status" value="1"/>
</dbReference>
<gene>
    <name evidence="7" type="primary">pgi</name>
    <name evidence="9" type="ordered locus">Dret_2494</name>
</gene>
<dbReference type="KEGG" id="drt:Dret_2494"/>
<protein>
    <recommendedName>
        <fullName evidence="7">Glucose-6-phosphate isomerase</fullName>
        <shortName evidence="7">GPI</shortName>
        <ecNumber evidence="7">5.3.1.9</ecNumber>
    </recommendedName>
    <alternativeName>
        <fullName evidence="7">Phosphoglucose isomerase</fullName>
        <shortName evidence="7">PGI</shortName>
    </alternativeName>
    <alternativeName>
        <fullName evidence="7">Phosphohexose isomerase</fullName>
        <shortName evidence="7">PHI</shortName>
    </alternativeName>
</protein>
<dbReference type="InterPro" id="IPR018189">
    <property type="entry name" value="Phosphoglucose_isomerase_CS"/>
</dbReference>
<dbReference type="PROSITE" id="PS00765">
    <property type="entry name" value="P_GLUCOSE_ISOMERASE_1"/>
    <property type="match status" value="1"/>
</dbReference>
<dbReference type="PANTHER" id="PTHR11469:SF1">
    <property type="entry name" value="GLUCOSE-6-PHOSPHATE ISOMERASE"/>
    <property type="match status" value="1"/>
</dbReference>
<dbReference type="OrthoDB" id="140919at2"/>
<evidence type="ECO:0000313" key="10">
    <source>
        <dbReference type="Proteomes" id="UP000001052"/>
    </source>
</evidence>
<dbReference type="InterPro" id="IPR023096">
    <property type="entry name" value="G6P_Isomerase_C"/>
</dbReference>
<evidence type="ECO:0000256" key="2">
    <source>
        <dbReference type="ARBA" id="ARBA00006604"/>
    </source>
</evidence>